<dbReference type="AlphaFoldDB" id="A0A934J9J3"/>
<dbReference type="RefSeq" id="WP_199021658.1">
    <property type="nucleotide sequence ID" value="NZ_JAELUP010000116.1"/>
</dbReference>
<proteinExistence type="predicted"/>
<evidence type="ECO:0000313" key="1">
    <source>
        <dbReference type="EMBL" id="MBJ6364053.1"/>
    </source>
</evidence>
<dbReference type="EMBL" id="JAELUP010000116">
    <property type="protein sequence ID" value="MBJ6364053.1"/>
    <property type="molecule type" value="Genomic_DNA"/>
</dbReference>
<evidence type="ECO:0000313" key="2">
    <source>
        <dbReference type="Proteomes" id="UP000640274"/>
    </source>
</evidence>
<organism evidence="1 2">
    <name type="scientific">Paenibacillus roseus</name>
    <dbReference type="NCBI Taxonomy" id="2798579"/>
    <lineage>
        <taxon>Bacteria</taxon>
        <taxon>Bacillati</taxon>
        <taxon>Bacillota</taxon>
        <taxon>Bacilli</taxon>
        <taxon>Bacillales</taxon>
        <taxon>Paenibacillaceae</taxon>
        <taxon>Paenibacillus</taxon>
    </lineage>
</organism>
<reference evidence="1" key="1">
    <citation type="submission" date="2020-12" db="EMBL/GenBank/DDBJ databases">
        <authorList>
            <person name="Huq M.A."/>
        </authorList>
    </citation>
    <scope>NUCLEOTIDE SEQUENCE</scope>
    <source>
        <strain evidence="1">MAHUQ-46</strain>
    </source>
</reference>
<sequence>MDVKQLKSWVLSNGLEDRSLKGFWNAFMNYQHDCSEEFEKIFPNFAPEKLSLSVDKVALTISNWPEEDYNHVVITIRIEYENCYAGYYSGLSTQN</sequence>
<name>A0A934J9J3_9BACL</name>
<comment type="caution">
    <text evidence="1">The sequence shown here is derived from an EMBL/GenBank/DDBJ whole genome shotgun (WGS) entry which is preliminary data.</text>
</comment>
<keyword evidence="2" id="KW-1185">Reference proteome</keyword>
<protein>
    <submittedName>
        <fullName evidence="1">Uncharacterized protein</fullName>
    </submittedName>
</protein>
<accession>A0A934J9J3</accession>
<dbReference type="Proteomes" id="UP000640274">
    <property type="component" value="Unassembled WGS sequence"/>
</dbReference>
<gene>
    <name evidence="1" type="ORF">JFN88_22815</name>
</gene>